<accession>A0A6C0H212</accession>
<name>A0A6C0H212_9ZZZZ</name>
<proteinExistence type="predicted"/>
<evidence type="ECO:0000313" key="1">
    <source>
        <dbReference type="EMBL" id="QHT74489.1"/>
    </source>
</evidence>
<organism evidence="1">
    <name type="scientific">viral metagenome</name>
    <dbReference type="NCBI Taxonomy" id="1070528"/>
    <lineage>
        <taxon>unclassified sequences</taxon>
        <taxon>metagenomes</taxon>
        <taxon>organismal metagenomes</taxon>
    </lineage>
</organism>
<sequence length="260" mass="30968">MRVALCLSGQPRKALETFHNIYENIIKPNNADVFIHMNYDKDALYIEKQHMDNGTCVLESDIDKKIIELYKPKRYLIESPRNFQKPHFNVPEKRIQGIQKMNSHKNWTAEDARKHFVKQMTSMYYSIYKANELKEIYANENGISYDYVIRLRFDFLPEMPLDCSQLDNRYIHYMELGQPDNLISDWLNIGSNTVMNIYSSLYLQMDYLNSFLYYKKFERLENNLEPSDICGGVSEHMLRDLMTLHKIPKASIRYQARLIY</sequence>
<dbReference type="EMBL" id="MN739850">
    <property type="protein sequence ID" value="QHT74489.1"/>
    <property type="molecule type" value="Genomic_DNA"/>
</dbReference>
<reference evidence="1" key="1">
    <citation type="journal article" date="2020" name="Nature">
        <title>Giant virus diversity and host interactions through global metagenomics.</title>
        <authorList>
            <person name="Schulz F."/>
            <person name="Roux S."/>
            <person name="Paez-Espino D."/>
            <person name="Jungbluth S."/>
            <person name="Walsh D.A."/>
            <person name="Denef V.J."/>
            <person name="McMahon K.D."/>
            <person name="Konstantinidis K.T."/>
            <person name="Eloe-Fadrosh E.A."/>
            <person name="Kyrpides N.C."/>
            <person name="Woyke T."/>
        </authorList>
    </citation>
    <scope>NUCLEOTIDE SEQUENCE</scope>
    <source>
        <strain evidence="1">GVMAG-M-3300023179-59</strain>
    </source>
</reference>
<protein>
    <submittedName>
        <fullName evidence="1">Uncharacterized protein</fullName>
    </submittedName>
</protein>
<dbReference type="AlphaFoldDB" id="A0A6C0H212"/>